<comment type="caution">
    <text evidence="2">The sequence shown here is derived from an EMBL/GenBank/DDBJ whole genome shotgun (WGS) entry which is preliminary data.</text>
</comment>
<keyword evidence="3" id="KW-1185">Reference proteome</keyword>
<evidence type="ECO:0000256" key="1">
    <source>
        <dbReference type="SAM" id="MobiDB-lite"/>
    </source>
</evidence>
<reference evidence="2 3" key="1">
    <citation type="submission" date="2016-06" db="EMBL/GenBank/DDBJ databases">
        <title>The Draft Genome Sequence and Annotation of the Desert Woodrat Neotoma lepida.</title>
        <authorList>
            <person name="Campbell M."/>
            <person name="Oakeson K.F."/>
            <person name="Yandell M."/>
            <person name="Halpert J.R."/>
            <person name="Dearing D."/>
        </authorList>
    </citation>
    <scope>NUCLEOTIDE SEQUENCE [LARGE SCALE GENOMIC DNA]</scope>
    <source>
        <strain evidence="2">417</strain>
        <tissue evidence="2">Liver</tissue>
    </source>
</reference>
<feature type="region of interest" description="Disordered" evidence="1">
    <location>
        <begin position="1"/>
        <end position="25"/>
    </location>
</feature>
<gene>
    <name evidence="2" type="ORF">A6R68_22219</name>
</gene>
<feature type="non-terminal residue" evidence="2">
    <location>
        <position position="96"/>
    </location>
</feature>
<dbReference type="OrthoDB" id="9909581at2759"/>
<feature type="region of interest" description="Disordered" evidence="1">
    <location>
        <begin position="70"/>
        <end position="96"/>
    </location>
</feature>
<evidence type="ECO:0000313" key="3">
    <source>
        <dbReference type="Proteomes" id="UP000092124"/>
    </source>
</evidence>
<accession>A0A1A6HMT5</accession>
<organism evidence="2 3">
    <name type="scientific">Neotoma lepida</name>
    <name type="common">Desert woodrat</name>
    <dbReference type="NCBI Taxonomy" id="56216"/>
    <lineage>
        <taxon>Eukaryota</taxon>
        <taxon>Metazoa</taxon>
        <taxon>Chordata</taxon>
        <taxon>Craniata</taxon>
        <taxon>Vertebrata</taxon>
        <taxon>Euteleostomi</taxon>
        <taxon>Mammalia</taxon>
        <taxon>Eutheria</taxon>
        <taxon>Euarchontoglires</taxon>
        <taxon>Glires</taxon>
        <taxon>Rodentia</taxon>
        <taxon>Myomorpha</taxon>
        <taxon>Muroidea</taxon>
        <taxon>Cricetidae</taxon>
        <taxon>Neotominae</taxon>
        <taxon>Neotoma</taxon>
    </lineage>
</organism>
<proteinExistence type="predicted"/>
<dbReference type="EMBL" id="LZPO01019352">
    <property type="protein sequence ID" value="OBS79579.1"/>
    <property type="molecule type" value="Genomic_DNA"/>
</dbReference>
<dbReference type="AlphaFoldDB" id="A0A1A6HMT5"/>
<evidence type="ECO:0000313" key="2">
    <source>
        <dbReference type="EMBL" id="OBS79579.1"/>
    </source>
</evidence>
<sequence>MVTGYPESAARGRVTGQRSGVGDSVEKSKSLTAYGFVNHALELLVIRNYGPEVWEDIKAERWRRARAGFPSCSRQGRGAHPPVSAPTLWSPDQERR</sequence>
<dbReference type="STRING" id="56216.A0A1A6HMT5"/>
<name>A0A1A6HMT5_NEOLE</name>
<dbReference type="Proteomes" id="UP000092124">
    <property type="component" value="Unassembled WGS sequence"/>
</dbReference>
<protein>
    <submittedName>
        <fullName evidence="2">Uncharacterized protein</fullName>
    </submittedName>
</protein>